<evidence type="ECO:0000256" key="4">
    <source>
        <dbReference type="SAM" id="MobiDB-lite"/>
    </source>
</evidence>
<accession>A0A6A1VNA2</accession>
<evidence type="ECO:0000313" key="5">
    <source>
        <dbReference type="EMBL" id="KAB1214371.1"/>
    </source>
</evidence>
<feature type="region of interest" description="Disordered" evidence="4">
    <location>
        <begin position="220"/>
        <end position="330"/>
    </location>
</feature>
<comment type="catalytic activity">
    <reaction evidence="1">
        <text>S-ubiquitinyl-[E2 ubiquitin-conjugating enzyme]-L-cysteine + [acceptor protein]-L-lysine = [E2 ubiquitin-conjugating enzyme]-L-cysteine + N(6)-ubiquitinyl-[acceptor protein]-L-lysine.</text>
        <dbReference type="EC" id="2.3.2.27"/>
    </reaction>
</comment>
<evidence type="ECO:0000313" key="6">
    <source>
        <dbReference type="Proteomes" id="UP000516437"/>
    </source>
</evidence>
<dbReference type="EC" id="2.3.2.27" evidence="2"/>
<dbReference type="AlphaFoldDB" id="A0A6A1VNA2"/>
<dbReference type="PANTHER" id="PTHR45647:SF100">
    <property type="entry name" value="U-BOX DOMAIN-CONTAINING PROTEIN 33"/>
    <property type="match status" value="1"/>
</dbReference>
<dbReference type="Gene3D" id="3.40.50.620">
    <property type="entry name" value="HUPs"/>
    <property type="match status" value="1"/>
</dbReference>
<reference evidence="5 6" key="1">
    <citation type="journal article" date="2019" name="Plant Biotechnol. J.">
        <title>The red bayberry genome and genetic basis of sex determination.</title>
        <authorList>
            <person name="Jia H.M."/>
            <person name="Jia H.J."/>
            <person name="Cai Q.L."/>
            <person name="Wang Y."/>
            <person name="Zhao H.B."/>
            <person name="Yang W.F."/>
            <person name="Wang G.Y."/>
            <person name="Li Y.H."/>
            <person name="Zhan D.L."/>
            <person name="Shen Y.T."/>
            <person name="Niu Q.F."/>
            <person name="Chang L."/>
            <person name="Qiu J."/>
            <person name="Zhao L."/>
            <person name="Xie H.B."/>
            <person name="Fu W.Y."/>
            <person name="Jin J."/>
            <person name="Li X.W."/>
            <person name="Jiao Y."/>
            <person name="Zhou C.C."/>
            <person name="Tu T."/>
            <person name="Chai C.Y."/>
            <person name="Gao J.L."/>
            <person name="Fan L.J."/>
            <person name="van de Weg E."/>
            <person name="Wang J.Y."/>
            <person name="Gao Z.S."/>
        </authorList>
    </citation>
    <scope>NUCLEOTIDE SEQUENCE [LARGE SCALE GENOMIC DNA]</scope>
    <source>
        <tissue evidence="5">Leaves</tissue>
    </source>
</reference>
<dbReference type="OrthoDB" id="10064100at2759"/>
<dbReference type="Proteomes" id="UP000516437">
    <property type="component" value="Chromosome 5"/>
</dbReference>
<feature type="region of interest" description="Disordered" evidence="4">
    <location>
        <begin position="349"/>
        <end position="376"/>
    </location>
</feature>
<feature type="compositionally biased region" description="Basic and acidic residues" evidence="4">
    <location>
        <begin position="484"/>
        <end position="498"/>
    </location>
</feature>
<dbReference type="EMBL" id="RXIC02000023">
    <property type="protein sequence ID" value="KAB1214371.1"/>
    <property type="molecule type" value="Genomic_DNA"/>
</dbReference>
<name>A0A6A1VNA2_9ROSI</name>
<evidence type="ECO:0000256" key="3">
    <source>
        <dbReference type="ARBA" id="ARBA00022786"/>
    </source>
</evidence>
<organism evidence="5 6">
    <name type="scientific">Morella rubra</name>
    <name type="common">Chinese bayberry</name>
    <dbReference type="NCBI Taxonomy" id="262757"/>
    <lineage>
        <taxon>Eukaryota</taxon>
        <taxon>Viridiplantae</taxon>
        <taxon>Streptophyta</taxon>
        <taxon>Embryophyta</taxon>
        <taxon>Tracheophyta</taxon>
        <taxon>Spermatophyta</taxon>
        <taxon>Magnoliopsida</taxon>
        <taxon>eudicotyledons</taxon>
        <taxon>Gunneridae</taxon>
        <taxon>Pentapetalae</taxon>
        <taxon>rosids</taxon>
        <taxon>fabids</taxon>
        <taxon>Fagales</taxon>
        <taxon>Myricaceae</taxon>
        <taxon>Morella</taxon>
    </lineage>
</organism>
<feature type="compositionally biased region" description="Polar residues" evidence="4">
    <location>
        <begin position="220"/>
        <end position="253"/>
    </location>
</feature>
<dbReference type="CDD" id="cd01989">
    <property type="entry name" value="USP_STK_Ubox_N"/>
    <property type="match status" value="1"/>
</dbReference>
<keyword evidence="3" id="KW-0833">Ubl conjugation pathway</keyword>
<evidence type="ECO:0000256" key="2">
    <source>
        <dbReference type="ARBA" id="ARBA00012483"/>
    </source>
</evidence>
<feature type="region of interest" description="Disordered" evidence="4">
    <location>
        <begin position="484"/>
        <end position="508"/>
    </location>
</feature>
<dbReference type="GO" id="GO:0061630">
    <property type="term" value="F:ubiquitin protein ligase activity"/>
    <property type="evidence" value="ECO:0007669"/>
    <property type="project" value="UniProtKB-EC"/>
</dbReference>
<feature type="compositionally biased region" description="Low complexity" evidence="4">
    <location>
        <begin position="362"/>
        <end position="375"/>
    </location>
</feature>
<evidence type="ECO:0000256" key="1">
    <source>
        <dbReference type="ARBA" id="ARBA00000900"/>
    </source>
</evidence>
<comment type="caution">
    <text evidence="5">The sequence shown here is derived from an EMBL/GenBank/DDBJ whole genome shotgun (WGS) entry which is preliminary data.</text>
</comment>
<sequence>MNRQEASEDTVYVAVGKDVKECKVNLVWALQNSGGKRICILHVHQPAQLIPGGMGAKVPASSLKEEVVREYRETERQKMHNILDKYLQICLQMGVRAQKLYIETGNIEKGIVDLISQHLIRQLIMGAAADKVHSSEYLPGAVIDAHRLALSTVRFQSLVMHTIRGMDISVAKKSLRKKMMEIRSSKAKYVCEQAAAYCRIQFICKAHLIFTREASANTETDISRNQMRSHSLPVENNTGISKTRQADYSTPRSATVVHREGNGRSIFDIPFPEGPEEPSFPGSRVYRESSFNKLDSLSKSPSWSSSSTSSPGRVFDVPPTSSRNENENGRAVDVYPALSYSINSSPGGYVGSSLQPSSSFISGPSTPPRCSSSSSYDGNLDNSLYDQLQQVMDEAEKETIRRQKAEKDMVEAKRKAQEEMMQRKAIEEALAKEREELEKVKIQRDELGLELMIFQEREIALKSRLGKLQKERDELQMEHNNALKEVEGLRRKQEETSVDRCLSSLSSR</sequence>
<dbReference type="PANTHER" id="PTHR45647">
    <property type="entry name" value="OS02G0152300 PROTEIN"/>
    <property type="match status" value="1"/>
</dbReference>
<feature type="compositionally biased region" description="Low complexity" evidence="4">
    <location>
        <begin position="297"/>
        <end position="310"/>
    </location>
</feature>
<dbReference type="SUPFAM" id="SSF52402">
    <property type="entry name" value="Adenine nucleotide alpha hydrolases-like"/>
    <property type="match status" value="1"/>
</dbReference>
<gene>
    <name evidence="5" type="ORF">CJ030_MR5G000870</name>
</gene>
<dbReference type="InterPro" id="IPR014729">
    <property type="entry name" value="Rossmann-like_a/b/a_fold"/>
</dbReference>
<protein>
    <recommendedName>
        <fullName evidence="2">RING-type E3 ubiquitin transferase</fullName>
        <ecNumber evidence="2">2.3.2.27</ecNumber>
    </recommendedName>
</protein>
<dbReference type="InterPro" id="IPR051348">
    <property type="entry name" value="U-box_ubiquitin_ligases"/>
</dbReference>
<keyword evidence="6" id="KW-1185">Reference proteome</keyword>
<feature type="compositionally biased region" description="Polar residues" evidence="4">
    <location>
        <begin position="349"/>
        <end position="361"/>
    </location>
</feature>
<proteinExistence type="predicted"/>